<evidence type="ECO:0000256" key="5">
    <source>
        <dbReference type="ARBA" id="ARBA00023136"/>
    </source>
</evidence>
<dbReference type="OrthoDB" id="7400989at2"/>
<evidence type="ECO:0000313" key="8">
    <source>
        <dbReference type="EMBL" id="ODP38468.1"/>
    </source>
</evidence>
<evidence type="ECO:0000259" key="7">
    <source>
        <dbReference type="PROSITE" id="PS50850"/>
    </source>
</evidence>
<evidence type="ECO:0000256" key="6">
    <source>
        <dbReference type="SAM" id="Phobius"/>
    </source>
</evidence>
<comment type="subcellular location">
    <subcellularLocation>
        <location evidence="1">Membrane</location>
        <topology evidence="1">Multi-pass membrane protein</topology>
    </subcellularLocation>
</comment>
<feature type="transmembrane region" description="Helical" evidence="6">
    <location>
        <begin position="142"/>
        <end position="168"/>
    </location>
</feature>
<dbReference type="RefSeq" id="WP_069319900.1">
    <property type="nucleotide sequence ID" value="NZ_MDDS01000014.1"/>
</dbReference>
<dbReference type="InterPro" id="IPR011701">
    <property type="entry name" value="MFS"/>
</dbReference>
<feature type="transmembrane region" description="Helical" evidence="6">
    <location>
        <begin position="188"/>
        <end position="209"/>
    </location>
</feature>
<name>A0A1E3LXL1_9SPHN</name>
<dbReference type="EMBL" id="MDDS01000014">
    <property type="protein sequence ID" value="ODP38468.1"/>
    <property type="molecule type" value="Genomic_DNA"/>
</dbReference>
<comment type="caution">
    <text evidence="8">The sequence shown here is derived from an EMBL/GenBank/DDBJ whole genome shotgun (WGS) entry which is preliminary data.</text>
</comment>
<dbReference type="SUPFAM" id="SSF103473">
    <property type="entry name" value="MFS general substrate transporter"/>
    <property type="match status" value="1"/>
</dbReference>
<accession>A0A1E3LXL1</accession>
<dbReference type="InterPro" id="IPR036259">
    <property type="entry name" value="MFS_trans_sf"/>
</dbReference>
<dbReference type="InterPro" id="IPR044770">
    <property type="entry name" value="MFS_spinster-like"/>
</dbReference>
<feature type="domain" description="Major facilitator superfamily (MFS) profile" evidence="7">
    <location>
        <begin position="20"/>
        <end position="442"/>
    </location>
</feature>
<keyword evidence="5 6" id="KW-0472">Membrane</keyword>
<evidence type="ECO:0000313" key="9">
    <source>
        <dbReference type="Proteomes" id="UP000094487"/>
    </source>
</evidence>
<dbReference type="PROSITE" id="PS50850">
    <property type="entry name" value="MFS"/>
    <property type="match status" value="1"/>
</dbReference>
<evidence type="ECO:0000256" key="4">
    <source>
        <dbReference type="ARBA" id="ARBA00022989"/>
    </source>
</evidence>
<dbReference type="GO" id="GO:0016020">
    <property type="term" value="C:membrane"/>
    <property type="evidence" value="ECO:0007669"/>
    <property type="project" value="UniProtKB-SubCell"/>
</dbReference>
<feature type="transmembrane region" description="Helical" evidence="6">
    <location>
        <begin position="381"/>
        <end position="405"/>
    </location>
</feature>
<keyword evidence="4 6" id="KW-1133">Transmembrane helix</keyword>
<sequence>MKPSPETDPQPVSASHAWGTVAVLLIIGILSYLDRNIVALMIEPIRASLGISDLGMGLIHGVGFGVFYAVFGLPIGYLVDRVSRRWIVYWGATAWSIAAAACGLASNFHQLLAARLAVGIGEASLSPAAYSMIADLFPRRRLALALGVFGIGSVLGSAVAFIGGGAAIEYLEGIGPQELPLLGVTQPWQMVFLVTGAPGIVIALLVLLIPEPRRRTHRAVSSIADAPAAGLVEGPESLLPFMRSRSRFFCCHFLGFGLLAVATYAGLAWIPTMLVRRFGTGIGEVGLMMGAVSLLAGIPGFLMSGWIVDRWFAAGRQDAHQRYYMIANTIAAGLAIVTFLYAPTPGLVVLGWGFISLLQPFTGPSAAQLQMVTPPHLRGRVSALYVMVFNLMGMCLGPPLVAFITDIVLHDTTRVHVSLAITYGGIAALSAIVFALGLAPSRHAIAAG</sequence>
<dbReference type="Gene3D" id="1.20.1250.20">
    <property type="entry name" value="MFS general substrate transporter like domains"/>
    <property type="match status" value="1"/>
</dbReference>
<proteinExistence type="predicted"/>
<evidence type="ECO:0000256" key="1">
    <source>
        <dbReference type="ARBA" id="ARBA00004141"/>
    </source>
</evidence>
<reference evidence="8 9" key="1">
    <citation type="submission" date="2016-08" db="EMBL/GenBank/DDBJ databases">
        <title>Draft genome of the agarase producing Sphingomonas sp. MCT13.</title>
        <authorList>
            <person name="D'Andrea M.M."/>
            <person name="Rossolini G.M."/>
            <person name="Thaller M.C."/>
        </authorList>
    </citation>
    <scope>NUCLEOTIDE SEQUENCE [LARGE SCALE GENOMIC DNA]</scope>
    <source>
        <strain evidence="8 9">MCT13</strain>
    </source>
</reference>
<evidence type="ECO:0000256" key="2">
    <source>
        <dbReference type="ARBA" id="ARBA00022448"/>
    </source>
</evidence>
<keyword evidence="3 6" id="KW-0812">Transmembrane</keyword>
<evidence type="ECO:0000256" key="3">
    <source>
        <dbReference type="ARBA" id="ARBA00022692"/>
    </source>
</evidence>
<organism evidence="8 9">
    <name type="scientific">Sphingomonas turrisvirgatae</name>
    <dbReference type="NCBI Taxonomy" id="1888892"/>
    <lineage>
        <taxon>Bacteria</taxon>
        <taxon>Pseudomonadati</taxon>
        <taxon>Pseudomonadota</taxon>
        <taxon>Alphaproteobacteria</taxon>
        <taxon>Sphingomonadales</taxon>
        <taxon>Sphingomonadaceae</taxon>
        <taxon>Sphingomonas</taxon>
    </lineage>
</organism>
<dbReference type="Pfam" id="PF07690">
    <property type="entry name" value="MFS_1"/>
    <property type="match status" value="1"/>
</dbReference>
<keyword evidence="9" id="KW-1185">Reference proteome</keyword>
<feature type="transmembrane region" description="Helical" evidence="6">
    <location>
        <begin position="58"/>
        <end position="79"/>
    </location>
</feature>
<dbReference type="PANTHER" id="PTHR23505">
    <property type="entry name" value="SPINSTER"/>
    <property type="match status" value="1"/>
</dbReference>
<feature type="transmembrane region" description="Helical" evidence="6">
    <location>
        <begin position="323"/>
        <end position="342"/>
    </location>
</feature>
<feature type="transmembrane region" description="Helical" evidence="6">
    <location>
        <begin position="417"/>
        <end position="439"/>
    </location>
</feature>
<keyword evidence="2" id="KW-0813">Transport</keyword>
<dbReference type="GO" id="GO:0022857">
    <property type="term" value="F:transmembrane transporter activity"/>
    <property type="evidence" value="ECO:0007669"/>
    <property type="project" value="InterPro"/>
</dbReference>
<gene>
    <name evidence="8" type="ORF">BFL28_13915</name>
</gene>
<feature type="transmembrane region" description="Helical" evidence="6">
    <location>
        <begin position="12"/>
        <end position="33"/>
    </location>
</feature>
<feature type="transmembrane region" description="Helical" evidence="6">
    <location>
        <begin position="282"/>
        <end position="302"/>
    </location>
</feature>
<protein>
    <recommendedName>
        <fullName evidence="7">Major facilitator superfamily (MFS) profile domain-containing protein</fullName>
    </recommendedName>
</protein>
<dbReference type="PANTHER" id="PTHR23505:SF79">
    <property type="entry name" value="PROTEIN SPINSTER"/>
    <property type="match status" value="1"/>
</dbReference>
<feature type="transmembrane region" description="Helical" evidence="6">
    <location>
        <begin position="86"/>
        <end position="106"/>
    </location>
</feature>
<dbReference type="Proteomes" id="UP000094487">
    <property type="component" value="Unassembled WGS sequence"/>
</dbReference>
<feature type="transmembrane region" description="Helical" evidence="6">
    <location>
        <begin position="248"/>
        <end position="270"/>
    </location>
</feature>
<dbReference type="AlphaFoldDB" id="A0A1E3LXL1"/>
<dbReference type="InterPro" id="IPR020846">
    <property type="entry name" value="MFS_dom"/>
</dbReference>
<dbReference type="STRING" id="1888892.BFL28_13915"/>